<dbReference type="Gene3D" id="3.30.460.10">
    <property type="entry name" value="Beta Polymerase, domain 2"/>
    <property type="match status" value="1"/>
</dbReference>
<dbReference type="InterPro" id="IPR007344">
    <property type="entry name" value="GrpB/CoaE"/>
</dbReference>
<protein>
    <submittedName>
        <fullName evidence="1">GrpB family protein</fullName>
    </submittedName>
</protein>
<dbReference type="RefSeq" id="WP_011847448.1">
    <property type="nucleotide sequence ID" value="NZ_JAUOES010000001.1"/>
</dbReference>
<dbReference type="Proteomes" id="UP001249505">
    <property type="component" value="Unassembled WGS sequence"/>
</dbReference>
<dbReference type="PANTHER" id="PTHR34822:SF1">
    <property type="entry name" value="GRPB FAMILY PROTEIN"/>
    <property type="match status" value="1"/>
</dbReference>
<keyword evidence="2" id="KW-1185">Reference proteome</keyword>
<accession>A0ABU3FV42</accession>
<name>A0ABU3FV42_9GAMM</name>
<reference evidence="1 2" key="1">
    <citation type="submission" date="2023-07" db="EMBL/GenBank/DDBJ databases">
        <title>Novel Shewanella species isolated from Baltic Sea sediments.</title>
        <authorList>
            <person name="Martin-Rodriguez A.J."/>
        </authorList>
    </citation>
    <scope>NUCLEOTIDE SEQUENCE [LARGE SCALE GENOMIC DNA]</scope>
    <source>
        <strain evidence="1 2">SP2S1-2</strain>
    </source>
</reference>
<dbReference type="SUPFAM" id="SSF81301">
    <property type="entry name" value="Nucleotidyltransferase"/>
    <property type="match status" value="1"/>
</dbReference>
<organism evidence="1 2">
    <name type="scientific">Shewanella scandinavica</name>
    <dbReference type="NCBI Taxonomy" id="3063538"/>
    <lineage>
        <taxon>Bacteria</taxon>
        <taxon>Pseudomonadati</taxon>
        <taxon>Pseudomonadota</taxon>
        <taxon>Gammaproteobacteria</taxon>
        <taxon>Alteromonadales</taxon>
        <taxon>Shewanellaceae</taxon>
        <taxon>Shewanella</taxon>
    </lineage>
</organism>
<dbReference type="InterPro" id="IPR043519">
    <property type="entry name" value="NT_sf"/>
</dbReference>
<proteinExistence type="predicted"/>
<dbReference type="PANTHER" id="PTHR34822">
    <property type="entry name" value="GRPB DOMAIN PROTEIN (AFU_ORTHOLOGUE AFUA_1G01530)"/>
    <property type="match status" value="1"/>
</dbReference>
<gene>
    <name evidence="1" type="ORF">Q4Q50_01210</name>
</gene>
<sequence length="171" mass="19836">MKVEIVDYNSVWPQKYESEKKLLLSVVGNAIDNIHHIGSTSIEGLAAKPIIDIIIESPSLDILDSCKDQFELLGYEALGEFGMSGRRYYRKGGEQRTYQIHAFVTDDKNVHRHIAFREYLKANPEVLTEYEELKRRVARECNNDISVYCDGKNDFIQEHEAKALERWQLRT</sequence>
<evidence type="ECO:0000313" key="1">
    <source>
        <dbReference type="EMBL" id="MDT3278923.1"/>
    </source>
</evidence>
<dbReference type="EMBL" id="JAUOES010000001">
    <property type="protein sequence ID" value="MDT3278923.1"/>
    <property type="molecule type" value="Genomic_DNA"/>
</dbReference>
<comment type="caution">
    <text evidence="1">The sequence shown here is derived from an EMBL/GenBank/DDBJ whole genome shotgun (WGS) entry which is preliminary data.</text>
</comment>
<dbReference type="Pfam" id="PF04229">
    <property type="entry name" value="GrpB"/>
    <property type="match status" value="1"/>
</dbReference>
<evidence type="ECO:0000313" key="2">
    <source>
        <dbReference type="Proteomes" id="UP001249505"/>
    </source>
</evidence>